<sequence length="218" mass="24227">MPARLATVDLLDEAGCDDWVMRVMLLRRHWRRRHALAPFFTLGLAAYLDGVAAVGERVYDDASLLAASNALLERHFLPLLQAAADALAGHFRLPARFAPNAARPGFHIYLPHPAFARPVASVHRDLQYRQVFPHRVPDEDDLFSFTLPLSTPPGSGLNLWLHSAGGGDAEFIPYRSGRLVVHRGLALHQAVLACHDGLERVTLQGHGIREQGQLLLYW</sequence>
<evidence type="ECO:0000313" key="1">
    <source>
        <dbReference type="EMBL" id="KWD92930.1"/>
    </source>
</evidence>
<protein>
    <recommendedName>
        <fullName evidence="3">Prolyl 4-hydroxylase</fullName>
    </recommendedName>
</protein>
<dbReference type="Proteomes" id="UP000062998">
    <property type="component" value="Unassembled WGS sequence"/>
</dbReference>
<reference evidence="1 2" key="1">
    <citation type="submission" date="2015-11" db="EMBL/GenBank/DDBJ databases">
        <title>Expanding the genomic diversity of Burkholderia species for the development of highly accurate diagnostics.</title>
        <authorList>
            <person name="Sahl J."/>
            <person name="Keim P."/>
            <person name="Wagner D."/>
        </authorList>
    </citation>
    <scope>NUCLEOTIDE SEQUENCE [LARGE SCALE GENOMIC DNA]</scope>
    <source>
        <strain evidence="1 2">MSMB2167WGS</strain>
    </source>
</reference>
<name>A0A125G125_9BURK</name>
<dbReference type="OrthoDB" id="7064990at2"/>
<accession>A0A125G125</accession>
<gene>
    <name evidence="1" type="ORF">WL73_27915</name>
</gene>
<proteinExistence type="predicted"/>
<evidence type="ECO:0008006" key="3">
    <source>
        <dbReference type="Google" id="ProtNLM"/>
    </source>
</evidence>
<comment type="caution">
    <text evidence="1">The sequence shown here is derived from an EMBL/GenBank/DDBJ whole genome shotgun (WGS) entry which is preliminary data.</text>
</comment>
<dbReference type="EMBL" id="LPIX01000105">
    <property type="protein sequence ID" value="KWD92930.1"/>
    <property type="molecule type" value="Genomic_DNA"/>
</dbReference>
<organism evidence="1 2">
    <name type="scientific">Burkholderia ubonensis</name>
    <dbReference type="NCBI Taxonomy" id="101571"/>
    <lineage>
        <taxon>Bacteria</taxon>
        <taxon>Pseudomonadati</taxon>
        <taxon>Pseudomonadota</taxon>
        <taxon>Betaproteobacteria</taxon>
        <taxon>Burkholderiales</taxon>
        <taxon>Burkholderiaceae</taxon>
        <taxon>Burkholderia</taxon>
        <taxon>Burkholderia cepacia complex</taxon>
    </lineage>
</organism>
<evidence type="ECO:0000313" key="2">
    <source>
        <dbReference type="Proteomes" id="UP000062998"/>
    </source>
</evidence>
<dbReference type="AlphaFoldDB" id="A0A125G125"/>